<organism evidence="5 6">
    <name type="scientific">Roseateles saccharophilus</name>
    <name type="common">Pseudomonas saccharophila</name>
    <dbReference type="NCBI Taxonomy" id="304"/>
    <lineage>
        <taxon>Bacteria</taxon>
        <taxon>Pseudomonadati</taxon>
        <taxon>Pseudomonadota</taxon>
        <taxon>Betaproteobacteria</taxon>
        <taxon>Burkholderiales</taxon>
        <taxon>Sphaerotilaceae</taxon>
        <taxon>Roseateles</taxon>
    </lineage>
</organism>
<name>A0A4R3U7K2_ROSSA</name>
<keyword evidence="6" id="KW-1185">Reference proteome</keyword>
<dbReference type="PANTHER" id="PTHR43531">
    <property type="entry name" value="PROTEIN ICFG"/>
    <property type="match status" value="1"/>
</dbReference>
<dbReference type="GO" id="GO:0006935">
    <property type="term" value="P:chemotaxis"/>
    <property type="evidence" value="ECO:0007669"/>
    <property type="project" value="TreeGrafter"/>
</dbReference>
<sequence length="116" mass="12207">MRTLAQRSAEAAREIRMLIGRSVDTVEAGAADVAQAGQAMEEIVSSVRRVTDLMGEIAAAAVEQRDGIAQVNQAVANLDQMTQQNVALVEESTAASSSLNDQAQHLANVVAVFKVA</sequence>
<comment type="similarity">
    <text evidence="2">Belongs to the methyl-accepting chemotaxis (MCP) protein family.</text>
</comment>
<dbReference type="Proteomes" id="UP000295110">
    <property type="component" value="Unassembled WGS sequence"/>
</dbReference>
<evidence type="ECO:0000256" key="3">
    <source>
        <dbReference type="PROSITE-ProRule" id="PRU00284"/>
    </source>
</evidence>
<dbReference type="GO" id="GO:0007165">
    <property type="term" value="P:signal transduction"/>
    <property type="evidence" value="ECO:0007669"/>
    <property type="project" value="UniProtKB-KW"/>
</dbReference>
<evidence type="ECO:0000313" key="6">
    <source>
        <dbReference type="Proteomes" id="UP000295110"/>
    </source>
</evidence>
<dbReference type="SUPFAM" id="SSF58104">
    <property type="entry name" value="Methyl-accepting chemotaxis protein (MCP) signaling domain"/>
    <property type="match status" value="1"/>
</dbReference>
<dbReference type="AlphaFoldDB" id="A0A4R3U7K2"/>
<dbReference type="InterPro" id="IPR051310">
    <property type="entry name" value="MCP_chemotaxis"/>
</dbReference>
<dbReference type="PROSITE" id="PS50111">
    <property type="entry name" value="CHEMOTAXIS_TRANSDUC_2"/>
    <property type="match status" value="1"/>
</dbReference>
<proteinExistence type="inferred from homology"/>
<dbReference type="GO" id="GO:0005886">
    <property type="term" value="C:plasma membrane"/>
    <property type="evidence" value="ECO:0007669"/>
    <property type="project" value="TreeGrafter"/>
</dbReference>
<dbReference type="EMBL" id="SMBU01000095">
    <property type="protein sequence ID" value="TCU80283.1"/>
    <property type="molecule type" value="Genomic_DNA"/>
</dbReference>
<evidence type="ECO:0000259" key="4">
    <source>
        <dbReference type="PROSITE" id="PS50111"/>
    </source>
</evidence>
<gene>
    <name evidence="5" type="ORF">EV671_10952</name>
</gene>
<dbReference type="Gene3D" id="1.10.287.950">
    <property type="entry name" value="Methyl-accepting chemotaxis protein"/>
    <property type="match status" value="1"/>
</dbReference>
<accession>A0A4R3U7K2</accession>
<comment type="caution">
    <text evidence="5">The sequence shown here is derived from an EMBL/GenBank/DDBJ whole genome shotgun (WGS) entry which is preliminary data.</text>
</comment>
<reference evidence="5 6" key="1">
    <citation type="submission" date="2019-03" db="EMBL/GenBank/DDBJ databases">
        <title>Genomic Encyclopedia of Type Strains, Phase IV (KMG-IV): sequencing the most valuable type-strain genomes for metagenomic binning, comparative biology and taxonomic classification.</title>
        <authorList>
            <person name="Goeker M."/>
        </authorList>
    </citation>
    <scope>NUCLEOTIDE SEQUENCE [LARGE SCALE GENOMIC DNA]</scope>
    <source>
        <strain evidence="5 6">DSM 654</strain>
    </source>
</reference>
<dbReference type="InterPro" id="IPR004089">
    <property type="entry name" value="MCPsignal_dom"/>
</dbReference>
<evidence type="ECO:0000313" key="5">
    <source>
        <dbReference type="EMBL" id="TCU80283.1"/>
    </source>
</evidence>
<keyword evidence="3" id="KW-0807">Transducer</keyword>
<dbReference type="GO" id="GO:0004888">
    <property type="term" value="F:transmembrane signaling receptor activity"/>
    <property type="evidence" value="ECO:0007669"/>
    <property type="project" value="TreeGrafter"/>
</dbReference>
<keyword evidence="1" id="KW-0488">Methylation</keyword>
<evidence type="ECO:0000256" key="1">
    <source>
        <dbReference type="ARBA" id="ARBA00022481"/>
    </source>
</evidence>
<dbReference type="Pfam" id="PF00015">
    <property type="entry name" value="MCPsignal"/>
    <property type="match status" value="1"/>
</dbReference>
<dbReference type="PANTHER" id="PTHR43531:SF14">
    <property type="entry name" value="METHYL-ACCEPTING CHEMOTAXIS PROTEIN I-RELATED"/>
    <property type="match status" value="1"/>
</dbReference>
<protein>
    <submittedName>
        <fullName evidence="5">Methyl-accepting chemotaxis protein (MCP) signaling protein</fullName>
    </submittedName>
</protein>
<evidence type="ECO:0000256" key="2">
    <source>
        <dbReference type="ARBA" id="ARBA00029447"/>
    </source>
</evidence>
<feature type="domain" description="Methyl-accepting transducer" evidence="4">
    <location>
        <begin position="1"/>
        <end position="100"/>
    </location>
</feature>